<feature type="compositionally biased region" description="Polar residues" evidence="2">
    <location>
        <begin position="1"/>
        <end position="13"/>
    </location>
</feature>
<dbReference type="Pfam" id="PF01381">
    <property type="entry name" value="HTH_3"/>
    <property type="match status" value="1"/>
</dbReference>
<name>A0A0M4QS60_9MICC</name>
<dbReference type="KEGG" id="aaq:AOC05_17420"/>
<dbReference type="Pfam" id="PF06114">
    <property type="entry name" value="Peptidase_M78"/>
    <property type="match status" value="1"/>
</dbReference>
<evidence type="ECO:0000256" key="1">
    <source>
        <dbReference type="ARBA" id="ARBA00007227"/>
    </source>
</evidence>
<sequence length="498" mass="55553">MTNAGWNLTPSTPRENDGGASNDELDMIALGRRVRFLRKQLGMTLDDLGARVGAAPSQLSLIENGKREPKLTLLQHLAGALGVGLEQLLGAEPPSRRAALEIELERAQRGPLYQSLGLPKVRVSSRLSTEVLESLVGLQHELERRLDEQSATPEEARRANVELRMEMRARNNYYPEIESQAKDLLKAVGHDRGPLSHHVAADIAEHLGFALHYVGDLPHSTRSVTDLKNHRIYLTQGQRSDHDPRSVLLQALGHYVLGHQTPRNYADFLRQRVYTNYFAASLLMPERATVDFLKEAKAAKELAIEDIRDAFAVSYETAAHRFTNLATEHLGITTHFQKVHESGIIHKAYENDGVNFPGDHTGAIEGQAVCRFWTSRAVFEVPDKFRAFNQYTDTAVGTFWCTARTERHSSGEYSLSIGVPYAHVKWFRGRDTTERSQSKCPDPACCRRPPVALSAQWAGNAWPSTRANSHLLAAMPQGAFPGVDETEVYKFLAVHEGR</sequence>
<dbReference type="PANTHER" id="PTHR43236">
    <property type="entry name" value="ANTITOXIN HIGA1"/>
    <property type="match status" value="1"/>
</dbReference>
<dbReference type="Proteomes" id="UP000062833">
    <property type="component" value="Chromosome"/>
</dbReference>
<dbReference type="SMART" id="SM00530">
    <property type="entry name" value="HTH_XRE"/>
    <property type="match status" value="1"/>
</dbReference>
<dbReference type="EMBL" id="CP012677">
    <property type="protein sequence ID" value="ALE93691.1"/>
    <property type="molecule type" value="Genomic_DNA"/>
</dbReference>
<dbReference type="PANTHER" id="PTHR43236:SF2">
    <property type="entry name" value="BLL0069 PROTEIN"/>
    <property type="match status" value="1"/>
</dbReference>
<proteinExistence type="inferred from homology"/>
<dbReference type="OrthoDB" id="9810578at2"/>
<comment type="similarity">
    <text evidence="1">Belongs to the short-chain fatty acyl-CoA assimilation regulator (ScfR) family.</text>
</comment>
<dbReference type="PATRIC" id="fig|656366.3.peg.3750"/>
<accession>A0A0M4QS60</accession>
<evidence type="ECO:0000313" key="5">
    <source>
        <dbReference type="Proteomes" id="UP000062833"/>
    </source>
</evidence>
<evidence type="ECO:0000313" key="4">
    <source>
        <dbReference type="EMBL" id="ALE93691.1"/>
    </source>
</evidence>
<feature type="domain" description="HTH cro/C1-type" evidence="3">
    <location>
        <begin position="34"/>
        <end position="88"/>
    </location>
</feature>
<dbReference type="InterPro" id="IPR010982">
    <property type="entry name" value="Lambda_DNA-bd_dom_sf"/>
</dbReference>
<evidence type="ECO:0000256" key="2">
    <source>
        <dbReference type="SAM" id="MobiDB-lite"/>
    </source>
</evidence>
<dbReference type="RefSeq" id="WP_062008779.1">
    <property type="nucleotide sequence ID" value="NZ_CP012677.1"/>
</dbReference>
<reference evidence="5" key="1">
    <citation type="submission" date="2015-09" db="EMBL/GenBank/DDBJ databases">
        <title>Complete genome of Arthrobacter alpinus strain R3.8.</title>
        <authorList>
            <person name="See-Too W.S."/>
            <person name="Chan K.G."/>
        </authorList>
    </citation>
    <scope>NUCLEOTIDE SEQUENCE [LARGE SCALE GENOMIC DNA]</scope>
    <source>
        <strain evidence="5">R3.8</strain>
    </source>
</reference>
<organism evidence="4 5">
    <name type="scientific">Arthrobacter alpinus</name>
    <dbReference type="NCBI Taxonomy" id="656366"/>
    <lineage>
        <taxon>Bacteria</taxon>
        <taxon>Bacillati</taxon>
        <taxon>Actinomycetota</taxon>
        <taxon>Actinomycetes</taxon>
        <taxon>Micrococcales</taxon>
        <taxon>Micrococcaceae</taxon>
        <taxon>Arthrobacter</taxon>
    </lineage>
</organism>
<dbReference type="AlphaFoldDB" id="A0A0M4QS60"/>
<dbReference type="SUPFAM" id="SSF47413">
    <property type="entry name" value="lambda repressor-like DNA-binding domains"/>
    <property type="match status" value="1"/>
</dbReference>
<feature type="region of interest" description="Disordered" evidence="2">
    <location>
        <begin position="1"/>
        <end position="22"/>
    </location>
</feature>
<keyword evidence="5" id="KW-1185">Reference proteome</keyword>
<dbReference type="CDD" id="cd00093">
    <property type="entry name" value="HTH_XRE"/>
    <property type="match status" value="1"/>
</dbReference>
<dbReference type="Gene3D" id="1.10.260.40">
    <property type="entry name" value="lambda repressor-like DNA-binding domains"/>
    <property type="match status" value="1"/>
</dbReference>
<dbReference type="GO" id="GO:0003677">
    <property type="term" value="F:DNA binding"/>
    <property type="evidence" value="ECO:0007669"/>
    <property type="project" value="InterPro"/>
</dbReference>
<gene>
    <name evidence="4" type="ORF">AOC05_17420</name>
</gene>
<dbReference type="PROSITE" id="PS50943">
    <property type="entry name" value="HTH_CROC1"/>
    <property type="match status" value="1"/>
</dbReference>
<protein>
    <submittedName>
        <fullName evidence="4">XRE family transcriptional regulator</fullName>
    </submittedName>
</protein>
<evidence type="ECO:0000259" key="3">
    <source>
        <dbReference type="PROSITE" id="PS50943"/>
    </source>
</evidence>
<dbReference type="InterPro" id="IPR052345">
    <property type="entry name" value="Rad_response_metalloprotease"/>
</dbReference>
<dbReference type="InterPro" id="IPR010359">
    <property type="entry name" value="IrrE_HExxH"/>
</dbReference>
<dbReference type="InterPro" id="IPR001387">
    <property type="entry name" value="Cro/C1-type_HTH"/>
</dbReference>